<organism evidence="2 3">
    <name type="scientific">Actinomycetospora endophytica</name>
    <dbReference type="NCBI Taxonomy" id="2291215"/>
    <lineage>
        <taxon>Bacteria</taxon>
        <taxon>Bacillati</taxon>
        <taxon>Actinomycetota</taxon>
        <taxon>Actinomycetes</taxon>
        <taxon>Pseudonocardiales</taxon>
        <taxon>Pseudonocardiaceae</taxon>
        <taxon>Actinomycetospora</taxon>
    </lineage>
</organism>
<evidence type="ECO:0000259" key="1">
    <source>
        <dbReference type="Pfam" id="PF26312"/>
    </source>
</evidence>
<accession>A0ABS8P3Q6</accession>
<feature type="domain" description="DUF8083" evidence="1">
    <location>
        <begin position="5"/>
        <end position="307"/>
    </location>
</feature>
<name>A0ABS8P3Q6_9PSEU</name>
<dbReference type="Proteomes" id="UP001199469">
    <property type="component" value="Unassembled WGS sequence"/>
</dbReference>
<dbReference type="Pfam" id="PF26312">
    <property type="entry name" value="DUF8083"/>
    <property type="match status" value="1"/>
</dbReference>
<reference evidence="2 3" key="1">
    <citation type="submission" date="2021-11" db="EMBL/GenBank/DDBJ databases">
        <title>Draft genome sequence of Actinomycetospora sp. SF1 isolated from the rhizosphere soil.</title>
        <authorList>
            <person name="Duangmal K."/>
            <person name="Chantavorakit T."/>
        </authorList>
    </citation>
    <scope>NUCLEOTIDE SEQUENCE [LARGE SCALE GENOMIC DNA]</scope>
    <source>
        <strain evidence="2 3">TBRC 5722</strain>
    </source>
</reference>
<dbReference type="EMBL" id="JAJNDB010000001">
    <property type="protein sequence ID" value="MCD2192885.1"/>
    <property type="molecule type" value="Genomic_DNA"/>
</dbReference>
<sequence>MPAPFVCYLRVYEPLGALPGPLAQRVRAGLARGAVPVSQAGVRERDVCLRAQLGAPVRLLPGERIDGTATEGPADVLLADGADTPAPGEAAPSPQKFGPTTLVCPLDTRPRAAAALVGFLSTESPVLRSAALHYEESAARSRAEAVVAELGESATHVVSATWTVPLPWFVLVEASDRVLVLARDDPATADAPDGSEARRRCYWRVPMADALARADSAAELMSSALGDGGPSEVLRDTARWLRHFDAGSLVELDYGGLVQLLDDETLAADTSAEDVSEALDALREGDAEKAMASYRRLRDFWASRAIRERAN</sequence>
<comment type="caution">
    <text evidence="2">The sequence shown here is derived from an EMBL/GenBank/DDBJ whole genome shotgun (WGS) entry which is preliminary data.</text>
</comment>
<evidence type="ECO:0000313" key="3">
    <source>
        <dbReference type="Proteomes" id="UP001199469"/>
    </source>
</evidence>
<keyword evidence="3" id="KW-1185">Reference proteome</keyword>
<dbReference type="InterPro" id="IPR058396">
    <property type="entry name" value="DUF8083"/>
</dbReference>
<proteinExistence type="predicted"/>
<evidence type="ECO:0000313" key="2">
    <source>
        <dbReference type="EMBL" id="MCD2192885.1"/>
    </source>
</evidence>
<protein>
    <recommendedName>
        <fullName evidence="1">DUF8083 domain-containing protein</fullName>
    </recommendedName>
</protein>
<gene>
    <name evidence="2" type="ORF">LQ327_05720</name>
</gene>
<dbReference type="RefSeq" id="WP_230730548.1">
    <property type="nucleotide sequence ID" value="NZ_JAJNDB010000001.1"/>
</dbReference>